<dbReference type="RefSeq" id="WP_164655136.1">
    <property type="nucleotide sequence ID" value="NZ_JAAIJR010000080.1"/>
</dbReference>
<dbReference type="EMBL" id="JAAIJR010000080">
    <property type="protein sequence ID" value="NEX22037.1"/>
    <property type="molecule type" value="Genomic_DNA"/>
</dbReference>
<protein>
    <submittedName>
        <fullName evidence="1">Uncharacterized protein</fullName>
    </submittedName>
</protein>
<dbReference type="AlphaFoldDB" id="A0A6P1DUM5"/>
<evidence type="ECO:0000313" key="1">
    <source>
        <dbReference type="EMBL" id="NEX22037.1"/>
    </source>
</evidence>
<organism evidence="1 2">
    <name type="scientific">Thiorhodococcus mannitoliphagus</name>
    <dbReference type="NCBI Taxonomy" id="329406"/>
    <lineage>
        <taxon>Bacteria</taxon>
        <taxon>Pseudomonadati</taxon>
        <taxon>Pseudomonadota</taxon>
        <taxon>Gammaproteobacteria</taxon>
        <taxon>Chromatiales</taxon>
        <taxon>Chromatiaceae</taxon>
        <taxon>Thiorhodococcus</taxon>
    </lineage>
</organism>
<proteinExistence type="predicted"/>
<comment type="caution">
    <text evidence="1">The sequence shown here is derived from an EMBL/GenBank/DDBJ whole genome shotgun (WGS) entry which is preliminary data.</text>
</comment>
<evidence type="ECO:0000313" key="2">
    <source>
        <dbReference type="Proteomes" id="UP000471640"/>
    </source>
</evidence>
<gene>
    <name evidence="1" type="ORF">G3480_17280</name>
</gene>
<name>A0A6P1DUM5_9GAMM</name>
<accession>A0A6P1DUM5</accession>
<sequence>MTARKIDHEPIRRHDASRARCGIGLIVLAMGTALLGCQDRIGDDVSAASLSRDGFARNARVISQVAGREIGVWGFVDHGNLYGDAGARAILGDWWSGEGPTPTTWRFNLKAREKDATGQSFPVHVPNDRGRDELLRGFVADARAGRSTQVFIKGRLVIFDAPTNVAPLIGLRLEPSSSRDIRLEVK</sequence>
<keyword evidence="2" id="KW-1185">Reference proteome</keyword>
<reference evidence="1 2" key="2">
    <citation type="submission" date="2020-02" db="EMBL/GenBank/DDBJ databases">
        <title>Genome sequences of Thiorhodococcus mannitoliphagus and Thiorhodococcus minor, purple sulfur photosynthetic bacteria in the gammaproteobacterial family, Chromatiaceae.</title>
        <authorList>
            <person name="Aviles F.A."/>
            <person name="Meyer T.E."/>
            <person name="Kyndt J.A."/>
        </authorList>
    </citation>
    <scope>NUCLEOTIDE SEQUENCE [LARGE SCALE GENOMIC DNA]</scope>
    <source>
        <strain evidence="1 2">DSM 18266</strain>
    </source>
</reference>
<reference evidence="2" key="1">
    <citation type="journal article" date="2020" name="Microbiol. Resour. Announc.">
        <title>Draft Genome Sequences of Thiorhodococcus mannitoliphagus and Thiorhodococcus minor, Purple Sulfur Photosynthetic Bacteria in the Gammaproteobacterial Family Chromatiaceae.</title>
        <authorList>
            <person name="Aviles F.A."/>
            <person name="Meyer T.E."/>
            <person name="Kyndt J.A."/>
        </authorList>
    </citation>
    <scope>NUCLEOTIDE SEQUENCE [LARGE SCALE GENOMIC DNA]</scope>
    <source>
        <strain evidence="2">DSM 18266</strain>
    </source>
</reference>
<dbReference type="Proteomes" id="UP000471640">
    <property type="component" value="Unassembled WGS sequence"/>
</dbReference>